<name>J1HWK5_9ACTO</name>
<reference evidence="1 2" key="1">
    <citation type="submission" date="2012-05" db="EMBL/GenBank/DDBJ databases">
        <authorList>
            <person name="Harkins D.M."/>
            <person name="Madupu R."/>
            <person name="Durkin A.S."/>
            <person name="Torralba M."/>
            <person name="Methe B."/>
            <person name="Sutton G.G."/>
            <person name="Nelson K.E."/>
        </authorList>
    </citation>
    <scope>NUCLEOTIDE SEQUENCE [LARGE SCALE GENOMIC DNA]</scope>
    <source>
        <strain evidence="1 2">F0490</strain>
    </source>
</reference>
<dbReference type="Proteomes" id="UP000004578">
    <property type="component" value="Unassembled WGS sequence"/>
</dbReference>
<keyword evidence="2" id="KW-1185">Reference proteome</keyword>
<protein>
    <submittedName>
        <fullName evidence="1">Uncharacterized protein</fullName>
    </submittedName>
</protein>
<sequence length="39" mass="3947">MVGMVVHVNSSVSRGGVIDSQQGGCNPGAMNKCIKGRGD</sequence>
<comment type="caution">
    <text evidence="1">The sequence shown here is derived from an EMBL/GenBank/DDBJ whole genome shotgun (WGS) entry which is preliminary data.</text>
</comment>
<proteinExistence type="predicted"/>
<evidence type="ECO:0000313" key="2">
    <source>
        <dbReference type="Proteomes" id="UP000004578"/>
    </source>
</evidence>
<dbReference type="AlphaFoldDB" id="J1HWK5"/>
<organism evidence="1 2">
    <name type="scientific">Schaalia georgiae F0490</name>
    <dbReference type="NCBI Taxonomy" id="1125717"/>
    <lineage>
        <taxon>Bacteria</taxon>
        <taxon>Bacillati</taxon>
        <taxon>Actinomycetota</taxon>
        <taxon>Actinomycetes</taxon>
        <taxon>Actinomycetales</taxon>
        <taxon>Actinomycetaceae</taxon>
        <taxon>Schaalia</taxon>
    </lineage>
</organism>
<evidence type="ECO:0000313" key="1">
    <source>
        <dbReference type="EMBL" id="EJF50630.1"/>
    </source>
</evidence>
<gene>
    <name evidence="1" type="ORF">HMPREF1317_1957</name>
</gene>
<dbReference type="EMBL" id="AKFS01000033">
    <property type="protein sequence ID" value="EJF50630.1"/>
    <property type="molecule type" value="Genomic_DNA"/>
</dbReference>
<accession>J1HWK5</accession>